<name>A0ABS5F5W8_9PROT</name>
<dbReference type="GO" id="GO:0016787">
    <property type="term" value="F:hydrolase activity"/>
    <property type="evidence" value="ECO:0007669"/>
    <property type="project" value="UniProtKB-KW"/>
</dbReference>
<dbReference type="SUPFAM" id="SSF53474">
    <property type="entry name" value="alpha/beta-Hydrolases"/>
    <property type="match status" value="1"/>
</dbReference>
<gene>
    <name evidence="3" type="ORF">GXW71_26600</name>
</gene>
<dbReference type="Gene3D" id="3.40.50.1820">
    <property type="entry name" value="alpha/beta hydrolase"/>
    <property type="match status" value="1"/>
</dbReference>
<feature type="domain" description="AB hydrolase-1" evidence="2">
    <location>
        <begin position="34"/>
        <end position="285"/>
    </location>
</feature>
<organism evidence="3 4">
    <name type="scientific">Plastoroseomonas hellenica</name>
    <dbReference type="NCBI Taxonomy" id="2687306"/>
    <lineage>
        <taxon>Bacteria</taxon>
        <taxon>Pseudomonadati</taxon>
        <taxon>Pseudomonadota</taxon>
        <taxon>Alphaproteobacteria</taxon>
        <taxon>Acetobacterales</taxon>
        <taxon>Acetobacteraceae</taxon>
        <taxon>Plastoroseomonas</taxon>
    </lineage>
</organism>
<evidence type="ECO:0000313" key="4">
    <source>
        <dbReference type="Proteomes" id="UP001196870"/>
    </source>
</evidence>
<protein>
    <submittedName>
        <fullName evidence="3">Alpha/beta hydrolase</fullName>
    </submittedName>
</protein>
<keyword evidence="1 3" id="KW-0378">Hydrolase</keyword>
<comment type="caution">
    <text evidence="3">The sequence shown here is derived from an EMBL/GenBank/DDBJ whole genome shotgun (WGS) entry which is preliminary data.</text>
</comment>
<evidence type="ECO:0000259" key="2">
    <source>
        <dbReference type="Pfam" id="PF00561"/>
    </source>
</evidence>
<dbReference type="PRINTS" id="PR00412">
    <property type="entry name" value="EPOXHYDRLASE"/>
</dbReference>
<proteinExistence type="predicted"/>
<evidence type="ECO:0000313" key="3">
    <source>
        <dbReference type="EMBL" id="MBR0667953.1"/>
    </source>
</evidence>
<dbReference type="Pfam" id="PF00561">
    <property type="entry name" value="Abhydrolase_1"/>
    <property type="match status" value="1"/>
</dbReference>
<accession>A0ABS5F5W8</accession>
<dbReference type="RefSeq" id="WP_211855727.1">
    <property type="nucleotide sequence ID" value="NZ_JAAGBB010000044.1"/>
</dbReference>
<evidence type="ECO:0000256" key="1">
    <source>
        <dbReference type="ARBA" id="ARBA00022801"/>
    </source>
</evidence>
<dbReference type="EMBL" id="JAAGBB010000044">
    <property type="protein sequence ID" value="MBR0667953.1"/>
    <property type="molecule type" value="Genomic_DNA"/>
</dbReference>
<dbReference type="InterPro" id="IPR029058">
    <property type="entry name" value="AB_hydrolase_fold"/>
</dbReference>
<reference evidence="4" key="1">
    <citation type="journal article" date="2021" name="Syst. Appl. Microbiol.">
        <title>Roseomonas hellenica sp. nov., isolated from roots of wild-growing Alkanna tinctoria.</title>
        <authorList>
            <person name="Rat A."/>
            <person name="Naranjo H.D."/>
            <person name="Lebbe L."/>
            <person name="Cnockaert M."/>
            <person name="Krigas N."/>
            <person name="Grigoriadou K."/>
            <person name="Maloupa E."/>
            <person name="Willems A."/>
        </authorList>
    </citation>
    <scope>NUCLEOTIDE SEQUENCE [LARGE SCALE GENOMIC DNA]</scope>
    <source>
        <strain evidence="4">LMG 31523</strain>
    </source>
</reference>
<sequence>MAISGPSGTVKLRHVDTRDLRIAYEEAGHPDGRTVVLVHGWPDDVRCWDGVVPGLAADGCRLLLPFLRGCGETRFHAAATLRSGAIAALGQDLADFLAALDLRDAIIAGHDWGARAGYVVGALFPERLSGLVAMSAGYATAHPVKHMSYDLAKAYWYEWLVATGQGREAMEQDRRRLCRFLWESWSPDWWFSEAAFETTAASWDNPDWAPISIHAYRQRWRDVPGAPEHAALEARLAEDPPITVPTLMLHGAKDRDNFPATSAGKERFFTRDYERRVIEGVGHFLPREAPDVVVDAIRCMLRRTAQR</sequence>
<dbReference type="PANTHER" id="PTHR43329">
    <property type="entry name" value="EPOXIDE HYDROLASE"/>
    <property type="match status" value="1"/>
</dbReference>
<keyword evidence="4" id="KW-1185">Reference proteome</keyword>
<dbReference type="Proteomes" id="UP001196870">
    <property type="component" value="Unassembled WGS sequence"/>
</dbReference>
<dbReference type="InterPro" id="IPR000073">
    <property type="entry name" value="AB_hydrolase_1"/>
</dbReference>
<dbReference type="InterPro" id="IPR000639">
    <property type="entry name" value="Epox_hydrolase-like"/>
</dbReference>